<dbReference type="EMBL" id="BDDD01007716">
    <property type="protein sequence ID" value="GAV91619.1"/>
    <property type="molecule type" value="Genomic_DNA"/>
</dbReference>
<feature type="non-terminal residue" evidence="3">
    <location>
        <position position="1"/>
    </location>
</feature>
<dbReference type="InParanoid" id="A0A1Q3DGR1"/>
<reference evidence="4" key="1">
    <citation type="submission" date="2016-04" db="EMBL/GenBank/DDBJ databases">
        <title>Cephalotus genome sequencing.</title>
        <authorList>
            <person name="Fukushima K."/>
            <person name="Hasebe M."/>
            <person name="Fang X."/>
        </authorList>
    </citation>
    <scope>NUCLEOTIDE SEQUENCE [LARGE SCALE GENOMIC DNA]</scope>
    <source>
        <strain evidence="4">cv. St1</strain>
    </source>
</reference>
<proteinExistence type="predicted"/>
<name>A0A1Q3DGR1_CEPFO</name>
<feature type="domain" description="DUF7746" evidence="2">
    <location>
        <begin position="219"/>
        <end position="270"/>
    </location>
</feature>
<sequence length="270" mass="31480">KKIFLHLKNKQNRNKFFKKYTKTQRNDIRTSWYEYMTKIKADIMFFDYLPIYNNQQENKHIFMNKKSTTTWITIDNKVIEIIHLPSEKIQINISNGKIQATPSKLHSENTNTLVTVNETNKIIEQNNYTNKHLQIIGSQLSLIETLVHKTGTDPKTKYQTSKPLFTPYTIHETFSDNSVQDISNQLSVIKTQLLTQYCHKPTYPDLQIEERENFIQASYQSGTIYEQIIDGMNESHIINKLQKMTMVSNAYKSKTASDKVVANLLTVGFT</sequence>
<evidence type="ECO:0000259" key="1">
    <source>
        <dbReference type="Pfam" id="PF24496"/>
    </source>
</evidence>
<gene>
    <name evidence="3" type="ORF">CFOL_v3_35011</name>
</gene>
<accession>A0A1Q3DGR1</accession>
<evidence type="ECO:0000313" key="3">
    <source>
        <dbReference type="EMBL" id="GAV91619.1"/>
    </source>
</evidence>
<comment type="caution">
    <text evidence="3">The sequence shown here is derived from an EMBL/GenBank/DDBJ whole genome shotgun (WGS) entry which is preliminary data.</text>
</comment>
<keyword evidence="4" id="KW-1185">Reference proteome</keyword>
<evidence type="ECO:0000259" key="2">
    <source>
        <dbReference type="Pfam" id="PF24925"/>
    </source>
</evidence>
<dbReference type="Proteomes" id="UP000187406">
    <property type="component" value="Unassembled WGS sequence"/>
</dbReference>
<dbReference type="InterPro" id="IPR056010">
    <property type="entry name" value="DUF7588"/>
</dbReference>
<protein>
    <submittedName>
        <fullName evidence="3">Uncharacterized protein</fullName>
    </submittedName>
</protein>
<feature type="non-terminal residue" evidence="3">
    <location>
        <position position="270"/>
    </location>
</feature>
<dbReference type="OrthoDB" id="1735266at2759"/>
<dbReference type="AlphaFoldDB" id="A0A1Q3DGR1"/>
<organism evidence="3 4">
    <name type="scientific">Cephalotus follicularis</name>
    <name type="common">Albany pitcher plant</name>
    <dbReference type="NCBI Taxonomy" id="3775"/>
    <lineage>
        <taxon>Eukaryota</taxon>
        <taxon>Viridiplantae</taxon>
        <taxon>Streptophyta</taxon>
        <taxon>Embryophyta</taxon>
        <taxon>Tracheophyta</taxon>
        <taxon>Spermatophyta</taxon>
        <taxon>Magnoliopsida</taxon>
        <taxon>eudicotyledons</taxon>
        <taxon>Gunneridae</taxon>
        <taxon>Pentapetalae</taxon>
        <taxon>rosids</taxon>
        <taxon>fabids</taxon>
        <taxon>Oxalidales</taxon>
        <taxon>Cephalotaceae</taxon>
        <taxon>Cephalotus</taxon>
    </lineage>
</organism>
<dbReference type="InterPro" id="IPR056648">
    <property type="entry name" value="DUF7746"/>
</dbReference>
<dbReference type="Pfam" id="PF24496">
    <property type="entry name" value="DUF7588"/>
    <property type="match status" value="1"/>
</dbReference>
<dbReference type="Pfam" id="PF24925">
    <property type="entry name" value="DUF7746"/>
    <property type="match status" value="1"/>
</dbReference>
<evidence type="ECO:0000313" key="4">
    <source>
        <dbReference type="Proteomes" id="UP000187406"/>
    </source>
</evidence>
<feature type="domain" description="DUF7588" evidence="1">
    <location>
        <begin position="1"/>
        <end position="60"/>
    </location>
</feature>